<keyword evidence="1" id="KW-0808">Transferase</keyword>
<dbReference type="OrthoDB" id="2499658at2759"/>
<proteinExistence type="predicted"/>
<evidence type="ECO:0000313" key="9">
    <source>
        <dbReference type="EMBL" id="GES80336.1"/>
    </source>
</evidence>
<name>A0A8H3L4X6_9GLOM</name>
<dbReference type="GO" id="GO:0004519">
    <property type="term" value="F:endonuclease activity"/>
    <property type="evidence" value="ECO:0007669"/>
    <property type="project" value="UniProtKB-KW"/>
</dbReference>
<dbReference type="PANTHER" id="PTHR41694:SF3">
    <property type="entry name" value="RNA-DIRECTED DNA POLYMERASE-RELATED"/>
    <property type="match status" value="1"/>
</dbReference>
<dbReference type="AlphaFoldDB" id="A0A8H3L4X6"/>
<dbReference type="PROSITE" id="PS50994">
    <property type="entry name" value="INTEGRASE"/>
    <property type="match status" value="1"/>
</dbReference>
<dbReference type="SUPFAM" id="SSF53098">
    <property type="entry name" value="Ribonuclease H-like"/>
    <property type="match status" value="1"/>
</dbReference>
<evidence type="ECO:0000256" key="4">
    <source>
        <dbReference type="ARBA" id="ARBA00022759"/>
    </source>
</evidence>
<dbReference type="GO" id="GO:0003964">
    <property type="term" value="F:RNA-directed DNA polymerase activity"/>
    <property type="evidence" value="ECO:0007669"/>
    <property type="project" value="UniProtKB-KW"/>
</dbReference>
<keyword evidence="3" id="KW-0540">Nuclease</keyword>
<keyword evidence="4" id="KW-0255">Endonuclease</keyword>
<keyword evidence="6" id="KW-0695">RNA-directed DNA polymerase</keyword>
<evidence type="ECO:0000313" key="10">
    <source>
        <dbReference type="Proteomes" id="UP000615446"/>
    </source>
</evidence>
<sequence length="206" mass="23188">MNSDLIDLSYDPDGEYKYICYIRDYFTRFSWAKALTSKRAVEVAAYLFDLFHFLGSPLKILQSDNGKEFTATIIKELISLWSTVKIINGHPCHPQSQGLVERANGILQQKLGKWKEDTDLFSKGIYDEENIPETVTIKDFEYSAENLDDDMVDEQISIPLPAIPASSSSFPAPSLSTLPTPISLPSVPTPSPQIIKDLGEIEERKR</sequence>
<dbReference type="InterPro" id="IPR001584">
    <property type="entry name" value="Integrase_cat-core"/>
</dbReference>
<dbReference type="GO" id="GO:0015074">
    <property type="term" value="P:DNA integration"/>
    <property type="evidence" value="ECO:0007669"/>
    <property type="project" value="InterPro"/>
</dbReference>
<organism evidence="9 10">
    <name type="scientific">Rhizophagus clarus</name>
    <dbReference type="NCBI Taxonomy" id="94130"/>
    <lineage>
        <taxon>Eukaryota</taxon>
        <taxon>Fungi</taxon>
        <taxon>Fungi incertae sedis</taxon>
        <taxon>Mucoromycota</taxon>
        <taxon>Glomeromycotina</taxon>
        <taxon>Glomeromycetes</taxon>
        <taxon>Glomerales</taxon>
        <taxon>Glomeraceae</taxon>
        <taxon>Rhizophagus</taxon>
    </lineage>
</organism>
<dbReference type="Proteomes" id="UP000615446">
    <property type="component" value="Unassembled WGS sequence"/>
</dbReference>
<dbReference type="GO" id="GO:0005634">
    <property type="term" value="C:nucleus"/>
    <property type="evidence" value="ECO:0007669"/>
    <property type="project" value="UniProtKB-ARBA"/>
</dbReference>
<feature type="compositionally biased region" description="Basic and acidic residues" evidence="7">
    <location>
        <begin position="197"/>
        <end position="206"/>
    </location>
</feature>
<dbReference type="GO" id="GO:0035613">
    <property type="term" value="F:RNA stem-loop binding"/>
    <property type="evidence" value="ECO:0007669"/>
    <property type="project" value="TreeGrafter"/>
</dbReference>
<dbReference type="GO" id="GO:0016787">
    <property type="term" value="F:hydrolase activity"/>
    <property type="evidence" value="ECO:0007669"/>
    <property type="project" value="UniProtKB-KW"/>
</dbReference>
<evidence type="ECO:0000256" key="7">
    <source>
        <dbReference type="SAM" id="MobiDB-lite"/>
    </source>
</evidence>
<feature type="region of interest" description="Disordered" evidence="7">
    <location>
        <begin position="169"/>
        <end position="206"/>
    </location>
</feature>
<comment type="caution">
    <text evidence="9">The sequence shown here is derived from an EMBL/GenBank/DDBJ whole genome shotgun (WGS) entry which is preliminary data.</text>
</comment>
<keyword evidence="5" id="KW-0378">Hydrolase</keyword>
<dbReference type="EMBL" id="BLAL01000049">
    <property type="protein sequence ID" value="GES80336.1"/>
    <property type="molecule type" value="Genomic_DNA"/>
</dbReference>
<accession>A0A8H3L4X6</accession>
<evidence type="ECO:0000256" key="3">
    <source>
        <dbReference type="ARBA" id="ARBA00022722"/>
    </source>
</evidence>
<evidence type="ECO:0000256" key="1">
    <source>
        <dbReference type="ARBA" id="ARBA00022679"/>
    </source>
</evidence>
<gene>
    <name evidence="9" type="ORF">RCL2_000761900</name>
</gene>
<protein>
    <submittedName>
        <fullName evidence="9">KRAB-A domain-containing protein 2-like</fullName>
    </submittedName>
</protein>
<dbReference type="InterPro" id="IPR036397">
    <property type="entry name" value="RNaseH_sf"/>
</dbReference>
<feature type="compositionally biased region" description="Low complexity" evidence="7">
    <location>
        <begin position="169"/>
        <end position="186"/>
    </location>
</feature>
<keyword evidence="2" id="KW-0548">Nucleotidyltransferase</keyword>
<dbReference type="InterPro" id="IPR012337">
    <property type="entry name" value="RNaseH-like_sf"/>
</dbReference>
<evidence type="ECO:0000259" key="8">
    <source>
        <dbReference type="PROSITE" id="PS50994"/>
    </source>
</evidence>
<dbReference type="Gene3D" id="3.30.420.10">
    <property type="entry name" value="Ribonuclease H-like superfamily/Ribonuclease H"/>
    <property type="match status" value="1"/>
</dbReference>
<evidence type="ECO:0000256" key="2">
    <source>
        <dbReference type="ARBA" id="ARBA00022695"/>
    </source>
</evidence>
<feature type="domain" description="Integrase catalytic" evidence="8">
    <location>
        <begin position="1"/>
        <end position="167"/>
    </location>
</feature>
<evidence type="ECO:0000256" key="5">
    <source>
        <dbReference type="ARBA" id="ARBA00022801"/>
    </source>
</evidence>
<reference evidence="9" key="1">
    <citation type="submission" date="2019-10" db="EMBL/GenBank/DDBJ databases">
        <title>Conservation and host-specific expression of non-tandemly repeated heterogenous ribosome RNA gene in arbuscular mycorrhizal fungi.</title>
        <authorList>
            <person name="Maeda T."/>
            <person name="Kobayashi Y."/>
            <person name="Nakagawa T."/>
            <person name="Ezawa T."/>
            <person name="Yamaguchi K."/>
            <person name="Bino T."/>
            <person name="Nishimoto Y."/>
            <person name="Shigenobu S."/>
            <person name="Kawaguchi M."/>
        </authorList>
    </citation>
    <scope>NUCLEOTIDE SEQUENCE</scope>
    <source>
        <strain evidence="9">HR1</strain>
    </source>
</reference>
<evidence type="ECO:0000256" key="6">
    <source>
        <dbReference type="ARBA" id="ARBA00022918"/>
    </source>
</evidence>
<dbReference type="PANTHER" id="PTHR41694">
    <property type="entry name" value="ENDOGENOUS RETROVIRUS GROUP K MEMBER POL PROTEIN"/>
    <property type="match status" value="1"/>
</dbReference>